<name>A0A7J7WRB0_RHIFE</name>
<evidence type="ECO:0000313" key="2">
    <source>
        <dbReference type="Proteomes" id="UP000585614"/>
    </source>
</evidence>
<comment type="caution">
    <text evidence="1">The sequence shown here is derived from an EMBL/GenBank/DDBJ whole genome shotgun (WGS) entry which is preliminary data.</text>
</comment>
<dbReference type="AlphaFoldDB" id="A0A7J7WRB0"/>
<gene>
    <name evidence="1" type="ORF">mRhiFer1_008019</name>
</gene>
<dbReference type="EMBL" id="JACAGC010000010">
    <property type="protein sequence ID" value="KAF6339740.1"/>
    <property type="molecule type" value="Genomic_DNA"/>
</dbReference>
<dbReference type="Proteomes" id="UP000585614">
    <property type="component" value="Unassembled WGS sequence"/>
</dbReference>
<protein>
    <submittedName>
        <fullName evidence="1">Uncharacterized protein</fullName>
    </submittedName>
</protein>
<organism evidence="1 2">
    <name type="scientific">Rhinolophus ferrumequinum</name>
    <name type="common">Greater horseshoe bat</name>
    <dbReference type="NCBI Taxonomy" id="59479"/>
    <lineage>
        <taxon>Eukaryota</taxon>
        <taxon>Metazoa</taxon>
        <taxon>Chordata</taxon>
        <taxon>Craniata</taxon>
        <taxon>Vertebrata</taxon>
        <taxon>Euteleostomi</taxon>
        <taxon>Mammalia</taxon>
        <taxon>Eutheria</taxon>
        <taxon>Laurasiatheria</taxon>
        <taxon>Chiroptera</taxon>
        <taxon>Yinpterochiroptera</taxon>
        <taxon>Rhinolophoidea</taxon>
        <taxon>Rhinolophidae</taxon>
        <taxon>Rhinolophinae</taxon>
        <taxon>Rhinolophus</taxon>
    </lineage>
</organism>
<sequence>MAKFTPIFHLWLNYTVFGLESKQVRSAGSDGTTVTFRRCCFSLSDVPERQSPSTKWQGHWPRFGGHLCYSLTSSCAPGELTKPSAFCGQLFAARHCGPQSPVNVQYIFQEGGENGFKASPAGIRRWHQEVSPVPEKRTLVAVPRTTGKRITESPCEACR</sequence>
<evidence type="ECO:0000313" key="1">
    <source>
        <dbReference type="EMBL" id="KAF6339740.1"/>
    </source>
</evidence>
<proteinExistence type="predicted"/>
<reference evidence="1 2" key="1">
    <citation type="journal article" date="2020" name="Nature">
        <title>Six reference-quality genomes reveal evolution of bat adaptations.</title>
        <authorList>
            <person name="Jebb D."/>
            <person name="Huang Z."/>
            <person name="Pippel M."/>
            <person name="Hughes G.M."/>
            <person name="Lavrichenko K."/>
            <person name="Devanna P."/>
            <person name="Winkler S."/>
            <person name="Jermiin L.S."/>
            <person name="Skirmuntt E.C."/>
            <person name="Katzourakis A."/>
            <person name="Burkitt-Gray L."/>
            <person name="Ray D.A."/>
            <person name="Sullivan K.A.M."/>
            <person name="Roscito J.G."/>
            <person name="Kirilenko B.M."/>
            <person name="Davalos L.M."/>
            <person name="Corthals A.P."/>
            <person name="Power M.L."/>
            <person name="Jones G."/>
            <person name="Ransome R.D."/>
            <person name="Dechmann D.K.N."/>
            <person name="Locatelli A.G."/>
            <person name="Puechmaille S.J."/>
            <person name="Fedrigo O."/>
            <person name="Jarvis E.D."/>
            <person name="Hiller M."/>
            <person name="Vernes S.C."/>
            <person name="Myers E.W."/>
            <person name="Teeling E.C."/>
        </authorList>
    </citation>
    <scope>NUCLEOTIDE SEQUENCE [LARGE SCALE GENOMIC DNA]</scope>
    <source>
        <strain evidence="1">MRhiFer1</strain>
        <tissue evidence="1">Lung</tissue>
    </source>
</reference>
<accession>A0A7J7WRB0</accession>